<dbReference type="RefSeq" id="WP_242289449.1">
    <property type="nucleotide sequence ID" value="NZ_JAKKSL010000007.1"/>
</dbReference>
<comment type="caution">
    <text evidence="2">The sequence shown here is derived from an EMBL/GenBank/DDBJ whole genome shotgun (WGS) entry which is preliminary data.</text>
</comment>
<comment type="similarity">
    <text evidence="1">Belongs to the UPF0236 family.</text>
</comment>
<sequence length="165" mass="18743">MNLAYLKSPDLSFFSDAKVQLEQIILSLGSAHYANREHGEIEQYIRTKGDELLRRLFQGYLDQKASIEPRLNFITSIAGDKLNYVKELTSRKLTSLFGDVTVKRNRYNQRRQASQFPLDGELNLAADQYSDGVRKRVAKETIRGSYDEAVETIRDTTGCSIAKCA</sequence>
<dbReference type="InterPro" id="IPR009620">
    <property type="entry name" value="UPF0236"/>
</dbReference>
<protein>
    <submittedName>
        <fullName evidence="2">UPF0236 family protein</fullName>
    </submittedName>
</protein>
<dbReference type="Proteomes" id="UP001139646">
    <property type="component" value="Unassembled WGS sequence"/>
</dbReference>
<name>A0ABS9X7V5_9GAMM</name>
<keyword evidence="3" id="KW-1185">Reference proteome</keyword>
<evidence type="ECO:0000256" key="1">
    <source>
        <dbReference type="ARBA" id="ARBA00006539"/>
    </source>
</evidence>
<accession>A0ABS9X7V5</accession>
<gene>
    <name evidence="2" type="ORF">L3081_25490</name>
</gene>
<evidence type="ECO:0000313" key="2">
    <source>
        <dbReference type="EMBL" id="MCI2286170.1"/>
    </source>
</evidence>
<proteinExistence type="inferred from homology"/>
<dbReference type="EMBL" id="JAKKSL010000007">
    <property type="protein sequence ID" value="MCI2286170.1"/>
    <property type="molecule type" value="Genomic_DNA"/>
</dbReference>
<reference evidence="2" key="1">
    <citation type="submission" date="2022-01" db="EMBL/GenBank/DDBJ databases">
        <title>Colwellia maritima, isolated from seawater.</title>
        <authorList>
            <person name="Kristyanto S."/>
            <person name="Jung J."/>
            <person name="Jeon C.O."/>
        </authorList>
    </citation>
    <scope>NUCLEOTIDE SEQUENCE</scope>
    <source>
        <strain evidence="2">MSW7</strain>
    </source>
</reference>
<dbReference type="Pfam" id="PF06782">
    <property type="entry name" value="UPF0236"/>
    <property type="match status" value="1"/>
</dbReference>
<organism evidence="2 3">
    <name type="scientific">Colwellia maritima</name>
    <dbReference type="NCBI Taxonomy" id="2912588"/>
    <lineage>
        <taxon>Bacteria</taxon>
        <taxon>Pseudomonadati</taxon>
        <taxon>Pseudomonadota</taxon>
        <taxon>Gammaproteobacteria</taxon>
        <taxon>Alteromonadales</taxon>
        <taxon>Colwelliaceae</taxon>
        <taxon>Colwellia</taxon>
    </lineage>
</organism>
<evidence type="ECO:0000313" key="3">
    <source>
        <dbReference type="Proteomes" id="UP001139646"/>
    </source>
</evidence>